<accession>A0A193LH69</accession>
<dbReference type="SMART" id="SM00332">
    <property type="entry name" value="PP2Cc"/>
    <property type="match status" value="1"/>
</dbReference>
<dbReference type="Proteomes" id="UP000092695">
    <property type="component" value="Chromosome"/>
</dbReference>
<gene>
    <name evidence="3" type="ORF">BA177_12130</name>
</gene>
<dbReference type="Pfam" id="PF13672">
    <property type="entry name" value="PP2C_2"/>
    <property type="match status" value="1"/>
</dbReference>
<dbReference type="PROSITE" id="PS51746">
    <property type="entry name" value="PPM_2"/>
    <property type="match status" value="1"/>
</dbReference>
<feature type="region of interest" description="Disordered" evidence="1">
    <location>
        <begin position="241"/>
        <end position="271"/>
    </location>
</feature>
<dbReference type="InterPro" id="IPR036457">
    <property type="entry name" value="PPM-type-like_dom_sf"/>
</dbReference>
<keyword evidence="4" id="KW-1185">Reference proteome</keyword>
<sequence>MTILDGARTADQRSLSIAGGELVAYSCVAPDKETENEDTVAAIEYGPAAAVLVVADGAGGLPAGKRASQMAVTELRRSLQQAQEDTMLMRTAILNGIEAANRAVLDLGNGAATTLTVVGIEGRNVRAYQIGDSEALVVGQRGRVRLQTMAHSPTGFAVEAGFLDQRAALHHAERHLVSNFLGTADMRIDMGAAVELQSRDTVLLASDGLTDNIHLHETIEIIRKGSLQGAVEQLTRLAARRMSAESGNQPSKPDDLSVILFRKPGKAKKPQ</sequence>
<evidence type="ECO:0000259" key="2">
    <source>
        <dbReference type="PROSITE" id="PS51746"/>
    </source>
</evidence>
<dbReference type="SUPFAM" id="SSF81606">
    <property type="entry name" value="PP2C-like"/>
    <property type="match status" value="1"/>
</dbReference>
<organism evidence="3 4">
    <name type="scientific">Woeseia oceani</name>
    <dbReference type="NCBI Taxonomy" id="1548547"/>
    <lineage>
        <taxon>Bacteria</taxon>
        <taxon>Pseudomonadati</taxon>
        <taxon>Pseudomonadota</taxon>
        <taxon>Gammaproteobacteria</taxon>
        <taxon>Woeseiales</taxon>
        <taxon>Woeseiaceae</taxon>
        <taxon>Woeseia</taxon>
    </lineage>
</organism>
<protein>
    <recommendedName>
        <fullName evidence="2">PPM-type phosphatase domain-containing protein</fullName>
    </recommendedName>
</protein>
<dbReference type="STRING" id="1548547.BA177_12130"/>
<proteinExistence type="predicted"/>
<evidence type="ECO:0000313" key="3">
    <source>
        <dbReference type="EMBL" id="ANO51847.1"/>
    </source>
</evidence>
<dbReference type="InterPro" id="IPR001932">
    <property type="entry name" value="PPM-type_phosphatase-like_dom"/>
</dbReference>
<dbReference type="AlphaFoldDB" id="A0A193LH69"/>
<evidence type="ECO:0000256" key="1">
    <source>
        <dbReference type="SAM" id="MobiDB-lite"/>
    </source>
</evidence>
<dbReference type="EMBL" id="CP016268">
    <property type="protein sequence ID" value="ANO51847.1"/>
    <property type="molecule type" value="Genomic_DNA"/>
</dbReference>
<dbReference type="Gene3D" id="3.60.40.10">
    <property type="entry name" value="PPM-type phosphatase domain"/>
    <property type="match status" value="1"/>
</dbReference>
<evidence type="ECO:0000313" key="4">
    <source>
        <dbReference type="Proteomes" id="UP000092695"/>
    </source>
</evidence>
<name>A0A193LH69_9GAMM</name>
<reference evidence="3 4" key="1">
    <citation type="submission" date="2016-06" db="EMBL/GenBank/DDBJ databases">
        <title>Complete genome sequence of a deep-branching marine Gamma Proteobacterium Woeseia oceani type strain XK5.</title>
        <authorList>
            <person name="Mu D."/>
            <person name="Du Z."/>
        </authorList>
    </citation>
    <scope>NUCLEOTIDE SEQUENCE [LARGE SCALE GENOMIC DNA]</scope>
    <source>
        <strain evidence="3 4">XK5</strain>
    </source>
</reference>
<feature type="domain" description="PPM-type phosphatase" evidence="2">
    <location>
        <begin position="22"/>
        <end position="263"/>
    </location>
</feature>
<dbReference type="RefSeq" id="WP_068616554.1">
    <property type="nucleotide sequence ID" value="NZ_CP016268.1"/>
</dbReference>
<dbReference type="SMART" id="SM00331">
    <property type="entry name" value="PP2C_SIG"/>
    <property type="match status" value="1"/>
</dbReference>
<dbReference type="CDD" id="cd00143">
    <property type="entry name" value="PP2Cc"/>
    <property type="match status" value="1"/>
</dbReference>
<dbReference type="KEGG" id="woc:BA177_12130"/>